<protein>
    <submittedName>
        <fullName evidence="1">Uncharacterized protein</fullName>
    </submittedName>
</protein>
<reference evidence="1" key="1">
    <citation type="submission" date="2020-02" db="EMBL/GenBank/DDBJ databases">
        <authorList>
            <person name="Scholz U."/>
            <person name="Mascher M."/>
            <person name="Fiebig A."/>
        </authorList>
    </citation>
    <scope>NUCLEOTIDE SEQUENCE</scope>
</reference>
<evidence type="ECO:0000313" key="1">
    <source>
        <dbReference type="EMBL" id="CAA7388085.1"/>
    </source>
</evidence>
<gene>
    <name evidence="1" type="ORF">SI8410_01000387</name>
</gene>
<proteinExistence type="predicted"/>
<evidence type="ECO:0000313" key="2">
    <source>
        <dbReference type="Proteomes" id="UP000663760"/>
    </source>
</evidence>
<name>A0A7I8JWE8_SPIIN</name>
<keyword evidence="2" id="KW-1185">Reference proteome</keyword>
<dbReference type="Proteomes" id="UP000663760">
    <property type="component" value="Chromosome 1"/>
</dbReference>
<sequence>MDSFSYNMILDCYYAPIGWWMSFVIRC</sequence>
<accession>A0A7I8JWE8</accession>
<organism evidence="1 2">
    <name type="scientific">Spirodela intermedia</name>
    <name type="common">Intermediate duckweed</name>
    <dbReference type="NCBI Taxonomy" id="51605"/>
    <lineage>
        <taxon>Eukaryota</taxon>
        <taxon>Viridiplantae</taxon>
        <taxon>Streptophyta</taxon>
        <taxon>Embryophyta</taxon>
        <taxon>Tracheophyta</taxon>
        <taxon>Spermatophyta</taxon>
        <taxon>Magnoliopsida</taxon>
        <taxon>Liliopsida</taxon>
        <taxon>Araceae</taxon>
        <taxon>Lemnoideae</taxon>
        <taxon>Spirodela</taxon>
    </lineage>
</organism>
<dbReference type="AlphaFoldDB" id="A0A7I8JWE8"/>
<dbReference type="EMBL" id="LR746264">
    <property type="protein sequence ID" value="CAA7388085.1"/>
    <property type="molecule type" value="Genomic_DNA"/>
</dbReference>